<dbReference type="PANTHER" id="PTHR47871:SF2">
    <property type="entry name" value="OS03G0221300 PROTEIN"/>
    <property type="match status" value="1"/>
</dbReference>
<gene>
    <name evidence="2" type="ORF">L1049_002437</name>
</gene>
<evidence type="ECO:0000313" key="2">
    <source>
        <dbReference type="EMBL" id="KAK9272068.1"/>
    </source>
</evidence>
<keyword evidence="3" id="KW-1185">Reference proteome</keyword>
<reference evidence="2 3" key="1">
    <citation type="journal article" date="2024" name="Plant J.">
        <title>Genome sequences and population genomics reveal climatic adaptation and genomic divergence between two closely related sweetgum species.</title>
        <authorList>
            <person name="Xu W.Q."/>
            <person name="Ren C.Q."/>
            <person name="Zhang X.Y."/>
            <person name="Comes H.P."/>
            <person name="Liu X.H."/>
            <person name="Li Y.G."/>
            <person name="Kettle C.J."/>
            <person name="Jalonen R."/>
            <person name="Gaisberger H."/>
            <person name="Ma Y.Z."/>
            <person name="Qiu Y.X."/>
        </authorList>
    </citation>
    <scope>NUCLEOTIDE SEQUENCE [LARGE SCALE GENOMIC DNA]</scope>
    <source>
        <strain evidence="2">Hangzhou</strain>
    </source>
</reference>
<dbReference type="PANTHER" id="PTHR47871">
    <property type="entry name" value="NAC DOMAIN-CONTAINING PROTEIN 8"/>
    <property type="match status" value="1"/>
</dbReference>
<sequence length="803" mass="89275">MRLKPSLSVCHLAPYRVSGNTAVADASRISLWFHYARESPPQKLCSWKTRAEISGMANLSGNDVISIKSEGGTHASLLSDEHDNLPLKLRMKKFLSCKPFPDFNDLQSNVVDKESGRLLMPHIHAVVKKEDEYCNSQCVFSFPSDCFAGEGKDERLSHEENRDGKVFGGVSTEISYCRTSVESGAVDPCLQNVTSSQFVGLPGDCNFQGTLSNTYICSNQITCTEINADIAGMEKLDAKICTLPQHPTLLKVPGEVKVDYFENNLMSSFGGGINDPAGDDVQAVRIKREIPDDSVDDLDNIVLKERQRMLLQRKLVGVAKPVLEENSGGLSNPLMQHHMQHSAEKGKEDRRSVDAESSMAGSSGRTYQFSPLASDCQGTESLKSKQFEGIKDRGMMCSSERTSTGFTSCDGQNSGPANPNSVHCSALPTFVKVKVEPLNDNDLHTAHKNAVGNFSLKNILTLKSELKITDESYGDEIDHMPLRDRIKLLTSGKVSDLSISRNYECSRKIVPSALECSPVVSESVKPKSVNRPRKRRKTATDSVETALEEDAPGLLQVLIEKGVLLDEIRLYGEIENDDALDDSFNEDSFGDLEAVMSKLFSQRPSLVKLAPIRCTKGSKASYCLACLLSLVEQSRYLQFRKWPVEWGWCRDLQSFIFVFERHNRIVLERPEYGYATYFFELVDSLPIDWQIKRLVTAMKLTSCSRVTLIENKALLVGEDLTEGEAQVLMEYGWIPNSGLGTMLNYCDRVVHDRKNESDSSEWKSKICKLLTNGYNGGTIVSTDIPKKVVEYSGAQKPQIKLEL</sequence>
<protein>
    <submittedName>
        <fullName evidence="2">Uncharacterized protein</fullName>
    </submittedName>
</protein>
<evidence type="ECO:0000256" key="1">
    <source>
        <dbReference type="SAM" id="MobiDB-lite"/>
    </source>
</evidence>
<evidence type="ECO:0000313" key="3">
    <source>
        <dbReference type="Proteomes" id="UP001415857"/>
    </source>
</evidence>
<organism evidence="2 3">
    <name type="scientific">Liquidambar formosana</name>
    <name type="common">Formosan gum</name>
    <dbReference type="NCBI Taxonomy" id="63359"/>
    <lineage>
        <taxon>Eukaryota</taxon>
        <taxon>Viridiplantae</taxon>
        <taxon>Streptophyta</taxon>
        <taxon>Embryophyta</taxon>
        <taxon>Tracheophyta</taxon>
        <taxon>Spermatophyta</taxon>
        <taxon>Magnoliopsida</taxon>
        <taxon>eudicotyledons</taxon>
        <taxon>Gunneridae</taxon>
        <taxon>Pentapetalae</taxon>
        <taxon>Saxifragales</taxon>
        <taxon>Altingiaceae</taxon>
        <taxon>Liquidambar</taxon>
    </lineage>
</organism>
<comment type="caution">
    <text evidence="2">The sequence shown here is derived from an EMBL/GenBank/DDBJ whole genome shotgun (WGS) entry which is preliminary data.</text>
</comment>
<feature type="region of interest" description="Disordered" evidence="1">
    <location>
        <begin position="326"/>
        <end position="372"/>
    </location>
</feature>
<name>A0AAP0R8V3_LIQFO</name>
<dbReference type="Proteomes" id="UP001415857">
    <property type="component" value="Unassembled WGS sequence"/>
</dbReference>
<feature type="compositionally biased region" description="Basic and acidic residues" evidence="1">
    <location>
        <begin position="341"/>
        <end position="354"/>
    </location>
</feature>
<dbReference type="EMBL" id="JBBPBK010000013">
    <property type="protein sequence ID" value="KAK9272068.1"/>
    <property type="molecule type" value="Genomic_DNA"/>
</dbReference>
<proteinExistence type="predicted"/>
<feature type="compositionally biased region" description="Polar residues" evidence="1">
    <location>
        <begin position="359"/>
        <end position="372"/>
    </location>
</feature>
<dbReference type="AlphaFoldDB" id="A0AAP0R8V3"/>
<accession>A0AAP0R8V3</accession>